<proteinExistence type="predicted"/>
<dbReference type="EMBL" id="JEMB01001964">
    <property type="protein sequence ID" value="KYF84229.1"/>
    <property type="molecule type" value="Genomic_DNA"/>
</dbReference>
<protein>
    <submittedName>
        <fullName evidence="2">Uncharacterized protein</fullName>
    </submittedName>
</protein>
<dbReference type="AlphaFoldDB" id="A0A150RVG5"/>
<organism evidence="2 3">
    <name type="scientific">Sorangium cellulosum</name>
    <name type="common">Polyangium cellulosum</name>
    <dbReference type="NCBI Taxonomy" id="56"/>
    <lineage>
        <taxon>Bacteria</taxon>
        <taxon>Pseudomonadati</taxon>
        <taxon>Myxococcota</taxon>
        <taxon>Polyangia</taxon>
        <taxon>Polyangiales</taxon>
        <taxon>Polyangiaceae</taxon>
        <taxon>Sorangium</taxon>
    </lineage>
</organism>
<name>A0A150RVG5_SORCE</name>
<evidence type="ECO:0000313" key="2">
    <source>
        <dbReference type="EMBL" id="KYF84229.1"/>
    </source>
</evidence>
<evidence type="ECO:0000256" key="1">
    <source>
        <dbReference type="SAM" id="MobiDB-lite"/>
    </source>
</evidence>
<comment type="caution">
    <text evidence="2">The sequence shown here is derived from an EMBL/GenBank/DDBJ whole genome shotgun (WGS) entry which is preliminary data.</text>
</comment>
<accession>A0A150RVG5</accession>
<sequence>MRRAFFFPHPRKRTDRPGRVPFHVRAPLLSAQGCTVGEAVVCADGYADDTIGTNQDPCVFSAPAGLFLSFCRINREDAKNYIRGTKKLLSHSMSEGDVIVFGKYEPSDEHGPTERVWVDTVLVVAQRPPQWPTSQRTVGGPCNSYRHQGKPACGQKKWALKDPPGFAARITGAPDGAQTDAYRYNLSDAERGGMHCCTHLDEYRVIVGARSNEPEALDPLSTSFVSLAQRSPDGRSWWPAWVTGEHFEPEAWEAIRRFVDEQVRPPSRGYELSGTIAQFDSFDTAMHLCRKIVQVSGSDQGRPGTVAVPPLTPLTLKRHDPRTATKMPVSDA</sequence>
<dbReference type="Proteomes" id="UP000075635">
    <property type="component" value="Unassembled WGS sequence"/>
</dbReference>
<reference evidence="2 3" key="1">
    <citation type="submission" date="2014-02" db="EMBL/GenBank/DDBJ databases">
        <title>The small core and large imbalanced accessory genome model reveals a collaborative survival strategy of Sorangium cellulosum strains in nature.</title>
        <authorList>
            <person name="Han K."/>
            <person name="Peng R."/>
            <person name="Blom J."/>
            <person name="Li Y.-Z."/>
        </authorList>
    </citation>
    <scope>NUCLEOTIDE SEQUENCE [LARGE SCALE GENOMIC DNA]</scope>
    <source>
        <strain evidence="2 3">So0011-07</strain>
    </source>
</reference>
<feature type="region of interest" description="Disordered" evidence="1">
    <location>
        <begin position="299"/>
        <end position="332"/>
    </location>
</feature>
<evidence type="ECO:0000313" key="3">
    <source>
        <dbReference type="Proteomes" id="UP000075635"/>
    </source>
</evidence>
<gene>
    <name evidence="2" type="ORF">BE17_39910</name>
</gene>